<dbReference type="AlphaFoldDB" id="A0A0C2UYD2"/>
<dbReference type="Proteomes" id="UP000031971">
    <property type="component" value="Unassembled WGS sequence"/>
</dbReference>
<evidence type="ECO:0000259" key="1">
    <source>
        <dbReference type="Pfam" id="PF08241"/>
    </source>
</evidence>
<dbReference type="InterPro" id="IPR013216">
    <property type="entry name" value="Methyltransf_11"/>
</dbReference>
<comment type="caution">
    <text evidence="2">The sequence shown here is derived from an EMBL/GenBank/DDBJ whole genome shotgun (WGS) entry which is preliminary data.</text>
</comment>
<reference evidence="2 3" key="1">
    <citation type="submission" date="2015-01" db="EMBL/GenBank/DDBJ databases">
        <title>Genome Sequence of Magnetospirillum magnetotacticum Strain MS-1.</title>
        <authorList>
            <person name="Marinov G.K."/>
            <person name="Smalley M.D."/>
            <person name="DeSalvo G."/>
        </authorList>
    </citation>
    <scope>NUCLEOTIDE SEQUENCE [LARGE SCALE GENOMIC DNA]</scope>
    <source>
        <strain evidence="2 3">MS-1</strain>
    </source>
</reference>
<dbReference type="PANTHER" id="PTHR43591">
    <property type="entry name" value="METHYLTRANSFERASE"/>
    <property type="match status" value="1"/>
</dbReference>
<keyword evidence="3" id="KW-1185">Reference proteome</keyword>
<evidence type="ECO:0000313" key="2">
    <source>
        <dbReference type="EMBL" id="KIL97816.1"/>
    </source>
</evidence>
<gene>
    <name evidence="2" type="ORF">CCC_00877</name>
</gene>
<dbReference type="GO" id="GO:0032259">
    <property type="term" value="P:methylation"/>
    <property type="evidence" value="ECO:0007669"/>
    <property type="project" value="UniProtKB-KW"/>
</dbReference>
<name>A0A0C2UYD2_PARME</name>
<proteinExistence type="predicted"/>
<dbReference type="EMBL" id="JXSL01000030">
    <property type="protein sequence ID" value="KIL97816.1"/>
    <property type="molecule type" value="Genomic_DNA"/>
</dbReference>
<protein>
    <submittedName>
        <fullName evidence="2">Methyltransferase</fullName>
    </submittedName>
</protein>
<accession>A0A0C2UYD2</accession>
<evidence type="ECO:0000313" key="3">
    <source>
        <dbReference type="Proteomes" id="UP000031971"/>
    </source>
</evidence>
<dbReference type="InterPro" id="IPR029063">
    <property type="entry name" value="SAM-dependent_MTases_sf"/>
</dbReference>
<dbReference type="PANTHER" id="PTHR43591:SF99">
    <property type="entry name" value="OS06G0646000 PROTEIN"/>
    <property type="match status" value="1"/>
</dbReference>
<dbReference type="CDD" id="cd02440">
    <property type="entry name" value="AdoMet_MTases"/>
    <property type="match status" value="1"/>
</dbReference>
<dbReference type="Gene3D" id="3.40.50.150">
    <property type="entry name" value="Vaccinia Virus protein VP39"/>
    <property type="match status" value="1"/>
</dbReference>
<dbReference type="GO" id="GO:0008757">
    <property type="term" value="F:S-adenosylmethionine-dependent methyltransferase activity"/>
    <property type="evidence" value="ECO:0007669"/>
    <property type="project" value="InterPro"/>
</dbReference>
<feature type="domain" description="Methyltransferase type 11" evidence="1">
    <location>
        <begin position="63"/>
        <end position="162"/>
    </location>
</feature>
<dbReference type="Pfam" id="PF08241">
    <property type="entry name" value="Methyltransf_11"/>
    <property type="match status" value="1"/>
</dbReference>
<sequence>MPVVNGIPRFVAASENYAEGFGWQWTRWRALQVDRLAGHPLSERRFLADSRWDPAWIKGKLILDAGCGAGRFTDVAAQLGARVVACDLSRAIDACHANCDEPQGKAPERGEVAWVQANLLNLPFRPGVFDAVYCMGVIQHTPDPPAVMRALPPLLKSGGRLAYNFYEKNPLRRLEVVKYALRRITPGWEQKRLLALCETLVKLFFPLTRWMSRIPKVRFFTRFAPICATHPPELTTEQQYEWTVLDTFDWLNPHYEICQDHREVADLLRGLGVDEVASAPGLAWGRKP</sequence>
<dbReference type="SUPFAM" id="SSF53335">
    <property type="entry name" value="S-adenosyl-L-methionine-dependent methyltransferases"/>
    <property type="match status" value="1"/>
</dbReference>
<keyword evidence="2" id="KW-0489">Methyltransferase</keyword>
<organism evidence="2 3">
    <name type="scientific">Paramagnetospirillum magnetotacticum MS-1</name>
    <dbReference type="NCBI Taxonomy" id="272627"/>
    <lineage>
        <taxon>Bacteria</taxon>
        <taxon>Pseudomonadati</taxon>
        <taxon>Pseudomonadota</taxon>
        <taxon>Alphaproteobacteria</taxon>
        <taxon>Rhodospirillales</taxon>
        <taxon>Magnetospirillaceae</taxon>
        <taxon>Paramagnetospirillum</taxon>
    </lineage>
</organism>
<dbReference type="STRING" id="272627.CCC_00877"/>
<keyword evidence="2" id="KW-0808">Transferase</keyword>